<feature type="region of interest" description="Disordered" evidence="7">
    <location>
        <begin position="90"/>
        <end position="116"/>
    </location>
</feature>
<keyword evidence="3" id="KW-0493">Microtubule</keyword>
<feature type="region of interest" description="Disordered" evidence="7">
    <location>
        <begin position="738"/>
        <end position="783"/>
    </location>
</feature>
<proteinExistence type="predicted"/>
<evidence type="ECO:0000256" key="5">
    <source>
        <dbReference type="ARBA" id="ARBA00023212"/>
    </source>
</evidence>
<dbReference type="GeneID" id="87819905"/>
<feature type="coiled-coil region" evidence="6">
    <location>
        <begin position="662"/>
        <end position="696"/>
    </location>
</feature>
<feature type="region of interest" description="Disordered" evidence="7">
    <location>
        <begin position="41"/>
        <end position="60"/>
    </location>
</feature>
<keyword evidence="5" id="KW-0206">Cytoskeleton</keyword>
<evidence type="ECO:0000256" key="6">
    <source>
        <dbReference type="SAM" id="Coils"/>
    </source>
</evidence>
<dbReference type="SUPFAM" id="SSF74924">
    <property type="entry name" value="Cap-Gly domain"/>
    <property type="match status" value="1"/>
</dbReference>
<accession>A0AAN6ZQI5</accession>
<dbReference type="InterPro" id="IPR036859">
    <property type="entry name" value="CAP-Gly_dom_sf"/>
</dbReference>
<feature type="region of interest" description="Disordered" evidence="7">
    <location>
        <begin position="1"/>
        <end position="36"/>
    </location>
</feature>
<dbReference type="InterPro" id="IPR000938">
    <property type="entry name" value="CAP-Gly_domain"/>
</dbReference>
<dbReference type="AlphaFoldDB" id="A0AAN6ZQI5"/>
<comment type="caution">
    <text evidence="9">The sequence shown here is derived from an EMBL/GenBank/DDBJ whole genome shotgun (WGS) entry which is preliminary data.</text>
</comment>
<evidence type="ECO:0000313" key="9">
    <source>
        <dbReference type="EMBL" id="KAK4145506.1"/>
    </source>
</evidence>
<feature type="region of interest" description="Disordered" evidence="7">
    <location>
        <begin position="616"/>
        <end position="662"/>
    </location>
</feature>
<dbReference type="EMBL" id="MU853568">
    <property type="protein sequence ID" value="KAK4145506.1"/>
    <property type="molecule type" value="Genomic_DNA"/>
</dbReference>
<feature type="compositionally biased region" description="Polar residues" evidence="7">
    <location>
        <begin position="305"/>
        <end position="318"/>
    </location>
</feature>
<evidence type="ECO:0000256" key="1">
    <source>
        <dbReference type="ARBA" id="ARBA00004245"/>
    </source>
</evidence>
<organism evidence="9 10">
    <name type="scientific">Dichotomopilus funicola</name>
    <dbReference type="NCBI Taxonomy" id="1934379"/>
    <lineage>
        <taxon>Eukaryota</taxon>
        <taxon>Fungi</taxon>
        <taxon>Dikarya</taxon>
        <taxon>Ascomycota</taxon>
        <taxon>Pezizomycotina</taxon>
        <taxon>Sordariomycetes</taxon>
        <taxon>Sordariomycetidae</taxon>
        <taxon>Sordariales</taxon>
        <taxon>Chaetomiaceae</taxon>
        <taxon>Dichotomopilus</taxon>
    </lineage>
</organism>
<name>A0AAN6ZQI5_9PEZI</name>
<feature type="compositionally biased region" description="Low complexity" evidence="7">
    <location>
        <begin position="885"/>
        <end position="895"/>
    </location>
</feature>
<comment type="subcellular location">
    <subcellularLocation>
        <location evidence="1">Cytoplasm</location>
        <location evidence="1">Cytoskeleton</location>
    </subcellularLocation>
</comment>
<dbReference type="Gene3D" id="2.30.30.190">
    <property type="entry name" value="CAP Gly-rich-like domain"/>
    <property type="match status" value="1"/>
</dbReference>
<evidence type="ECO:0000256" key="7">
    <source>
        <dbReference type="SAM" id="MobiDB-lite"/>
    </source>
</evidence>
<feature type="coiled-coil region" evidence="6">
    <location>
        <begin position="395"/>
        <end position="429"/>
    </location>
</feature>
<evidence type="ECO:0000313" key="10">
    <source>
        <dbReference type="Proteomes" id="UP001302676"/>
    </source>
</evidence>
<keyword evidence="10" id="KW-1185">Reference proteome</keyword>
<feature type="compositionally biased region" description="Low complexity" evidence="7">
    <location>
        <begin position="98"/>
        <end position="116"/>
    </location>
</feature>
<feature type="region of interest" description="Disordered" evidence="7">
    <location>
        <begin position="813"/>
        <end position="925"/>
    </location>
</feature>
<reference evidence="9" key="1">
    <citation type="journal article" date="2023" name="Mol. Phylogenet. Evol.">
        <title>Genome-scale phylogeny and comparative genomics of the fungal order Sordariales.</title>
        <authorList>
            <person name="Hensen N."/>
            <person name="Bonometti L."/>
            <person name="Westerberg I."/>
            <person name="Brannstrom I.O."/>
            <person name="Guillou S."/>
            <person name="Cros-Aarteil S."/>
            <person name="Calhoun S."/>
            <person name="Haridas S."/>
            <person name="Kuo A."/>
            <person name="Mondo S."/>
            <person name="Pangilinan J."/>
            <person name="Riley R."/>
            <person name="LaButti K."/>
            <person name="Andreopoulos B."/>
            <person name="Lipzen A."/>
            <person name="Chen C."/>
            <person name="Yan M."/>
            <person name="Daum C."/>
            <person name="Ng V."/>
            <person name="Clum A."/>
            <person name="Steindorff A."/>
            <person name="Ohm R.A."/>
            <person name="Martin F."/>
            <person name="Silar P."/>
            <person name="Natvig D.O."/>
            <person name="Lalanne C."/>
            <person name="Gautier V."/>
            <person name="Ament-Velasquez S.L."/>
            <person name="Kruys A."/>
            <person name="Hutchinson M.I."/>
            <person name="Powell A.J."/>
            <person name="Barry K."/>
            <person name="Miller A.N."/>
            <person name="Grigoriev I.V."/>
            <person name="Debuchy R."/>
            <person name="Gladieux P."/>
            <person name="Hiltunen Thoren M."/>
            <person name="Johannesson H."/>
        </authorList>
    </citation>
    <scope>NUCLEOTIDE SEQUENCE</scope>
    <source>
        <strain evidence="9">CBS 141.50</strain>
    </source>
</reference>
<dbReference type="GO" id="GO:0005874">
    <property type="term" value="C:microtubule"/>
    <property type="evidence" value="ECO:0007669"/>
    <property type="project" value="UniProtKB-KW"/>
</dbReference>
<dbReference type="PROSITE" id="PS50245">
    <property type="entry name" value="CAP_GLY_2"/>
    <property type="match status" value="1"/>
</dbReference>
<feature type="compositionally biased region" description="Low complexity" evidence="7">
    <location>
        <begin position="813"/>
        <end position="824"/>
    </location>
</feature>
<feature type="compositionally biased region" description="Polar residues" evidence="7">
    <location>
        <begin position="825"/>
        <end position="836"/>
    </location>
</feature>
<feature type="region of interest" description="Disordered" evidence="7">
    <location>
        <begin position="696"/>
        <end position="724"/>
    </location>
</feature>
<feature type="compositionally biased region" description="Basic and acidic residues" evidence="7">
    <location>
        <begin position="570"/>
        <end position="580"/>
    </location>
</feature>
<feature type="domain" description="CAP-Gly" evidence="8">
    <location>
        <begin position="157"/>
        <end position="203"/>
    </location>
</feature>
<feature type="compositionally biased region" description="Polar residues" evidence="7">
    <location>
        <begin position="769"/>
        <end position="783"/>
    </location>
</feature>
<feature type="compositionally biased region" description="Low complexity" evidence="7">
    <location>
        <begin position="624"/>
        <end position="634"/>
    </location>
</feature>
<evidence type="ECO:0000256" key="3">
    <source>
        <dbReference type="ARBA" id="ARBA00022701"/>
    </source>
</evidence>
<dbReference type="RefSeq" id="XP_062638877.1">
    <property type="nucleotide sequence ID" value="XM_062783292.1"/>
</dbReference>
<dbReference type="Proteomes" id="UP001302676">
    <property type="component" value="Unassembled WGS sequence"/>
</dbReference>
<feature type="region of interest" description="Disordered" evidence="7">
    <location>
        <begin position="570"/>
        <end position="596"/>
    </location>
</feature>
<dbReference type="InterPro" id="IPR032108">
    <property type="entry name" value="CLIP1_ZNF"/>
</dbReference>
<feature type="region of interest" description="Disordered" evidence="7">
    <location>
        <begin position="242"/>
        <end position="342"/>
    </location>
</feature>
<gene>
    <name evidence="9" type="ORF">C8A04DRAFT_35772</name>
</gene>
<feature type="compositionally biased region" description="Low complexity" evidence="7">
    <location>
        <begin position="1"/>
        <end position="17"/>
    </location>
</feature>
<feature type="compositionally biased region" description="Basic and acidic residues" evidence="7">
    <location>
        <begin position="651"/>
        <end position="662"/>
    </location>
</feature>
<reference evidence="9" key="2">
    <citation type="submission" date="2023-05" db="EMBL/GenBank/DDBJ databases">
        <authorList>
            <consortium name="Lawrence Berkeley National Laboratory"/>
            <person name="Steindorff A."/>
            <person name="Hensen N."/>
            <person name="Bonometti L."/>
            <person name="Westerberg I."/>
            <person name="Brannstrom I.O."/>
            <person name="Guillou S."/>
            <person name="Cros-Aarteil S."/>
            <person name="Calhoun S."/>
            <person name="Haridas S."/>
            <person name="Kuo A."/>
            <person name="Mondo S."/>
            <person name="Pangilinan J."/>
            <person name="Riley R."/>
            <person name="Labutti K."/>
            <person name="Andreopoulos B."/>
            <person name="Lipzen A."/>
            <person name="Chen C."/>
            <person name="Yanf M."/>
            <person name="Daum C."/>
            <person name="Ng V."/>
            <person name="Clum A."/>
            <person name="Ohm R."/>
            <person name="Martin F."/>
            <person name="Silar P."/>
            <person name="Natvig D."/>
            <person name="Lalanne C."/>
            <person name="Gautier V."/>
            <person name="Ament-Velasquez S.L."/>
            <person name="Kruys A."/>
            <person name="Hutchinson M.I."/>
            <person name="Powell A.J."/>
            <person name="Barry K."/>
            <person name="Miller A.N."/>
            <person name="Grigoriev I.V."/>
            <person name="Debuchy R."/>
            <person name="Gladieux P."/>
            <person name="Thoren M.H."/>
            <person name="Johannesson H."/>
        </authorList>
    </citation>
    <scope>NUCLEOTIDE SEQUENCE</scope>
    <source>
        <strain evidence="9">CBS 141.50</strain>
    </source>
</reference>
<keyword evidence="4 6" id="KW-0175">Coiled coil</keyword>
<evidence type="ECO:0000259" key="8">
    <source>
        <dbReference type="PROSITE" id="PS50245"/>
    </source>
</evidence>
<keyword evidence="2" id="KW-0963">Cytoplasm</keyword>
<dbReference type="Pfam" id="PF01302">
    <property type="entry name" value="CAP_GLY"/>
    <property type="match status" value="1"/>
</dbReference>
<dbReference type="SMART" id="SM01052">
    <property type="entry name" value="CAP_GLY"/>
    <property type="match status" value="1"/>
</dbReference>
<dbReference type="Pfam" id="PF16641">
    <property type="entry name" value="CLIP1_ZNF"/>
    <property type="match status" value="1"/>
</dbReference>
<sequence length="953" mass="102051">MSFTTTTTSTYNTTTRHTLSRRPGGRSGIATASTPNLNQLYSGSQAQAHPPLPSPSRLFPPALARKGSVAALTQNSLAAIPDDSEGYAYNSVLTSGDTPPTVTATTPTTSTMPLPHTPGRFNSGGPGAGAGAADDGVAIGDTVDVPGNMTGTVRFIGSVAGRKGNFAGVELHSDHAPRGKNSGDVDGVYYFTTAQPGAGIFLPLSKAVKRDVTPTGPPGSSFPMTPASAGGLRVVSHNATNFTPPTPGVSKFSQSVGPPRATSPLGKKMRPSLPRPESPVRRLMTPGPRPTIATPVPKGPPSRFGSPTSANKFAQSVRGTAGDPNKQRIPGHTRKGSVGPRSVSVLGTTSNPHYNDDDTTPIGMQRTQTNGSMGSVSSFALKVRPASRAMSRAGGREQDEEIERLKAALEDKETQLKEQGAALAEMETSLTELQGIIETSPGLPGPPQRDDLDDKDSAQLRALLREKNEKIATLTAEFDAHRADFRSTIDTLEMAGSETERVYEERIEGYLHDIRELQDRTADVDTVAAQLKQLEELVQELEEGLEDARRGEAEARGEVEFLRGEVERTRSELRREREKAQSTIPGANGAVNGGSMSKELEQKEDEIRGLKAIIHSLSRDSVPNDNNNANNNSNHPDRPPLAQRQSSFRTHQGESIEDRLTREKLDREVAELRALVESKSSREEDLERELETLRRGSVMTAIGPGHRASAAMTTASNDRNSIRDSRATVIAPPRIDSPEQQHQHHYHHHQQQQSQSSHKAGSLTKHNRGSTLDTMPESDTYSTATENSTLWCEICETSGHDILTCTNVFGPDQQQKQQQHQQQQRNTTDGADSGTDNGAPLTSTNDTVETTTTENEYHDITPGGGGAPAPLSPVKTIRAAPLPQPLSQPQTQGGQNEDGAAVGTTPTVRTIPNPMESGPVAGRDSGVVDAGKWCALCERDGHDSVDCPFEDAF</sequence>
<protein>
    <recommendedName>
        <fullName evidence="8">CAP-Gly domain-containing protein</fullName>
    </recommendedName>
</protein>
<evidence type="ECO:0000256" key="4">
    <source>
        <dbReference type="ARBA" id="ARBA00023054"/>
    </source>
</evidence>
<evidence type="ECO:0000256" key="2">
    <source>
        <dbReference type="ARBA" id="ARBA00022490"/>
    </source>
</evidence>
<feature type="compositionally biased region" description="Low complexity" evidence="7">
    <location>
        <begin position="842"/>
        <end position="854"/>
    </location>
</feature>